<dbReference type="SUPFAM" id="SSF46565">
    <property type="entry name" value="Chaperone J-domain"/>
    <property type="match status" value="1"/>
</dbReference>
<dbReference type="Gene3D" id="1.10.287.110">
    <property type="entry name" value="DnaJ domain"/>
    <property type="match status" value="1"/>
</dbReference>
<dbReference type="Proteomes" id="UP000005801">
    <property type="component" value="Unassembled WGS sequence"/>
</dbReference>
<feature type="domain" description="J" evidence="2">
    <location>
        <begin position="3"/>
        <end position="68"/>
    </location>
</feature>
<comment type="caution">
    <text evidence="3">The sequence shown here is derived from an EMBL/GenBank/DDBJ whole genome shotgun (WGS) entry which is preliminary data.</text>
</comment>
<dbReference type="InterPro" id="IPR008971">
    <property type="entry name" value="HSP40/DnaJ_pept-bd"/>
</dbReference>
<dbReference type="SUPFAM" id="SSF49493">
    <property type="entry name" value="HSP40/DnaJ peptide-binding domain"/>
    <property type="match status" value="2"/>
</dbReference>
<dbReference type="Pfam" id="PF00226">
    <property type="entry name" value="DnaJ"/>
    <property type="match status" value="1"/>
</dbReference>
<dbReference type="PROSITE" id="PS00636">
    <property type="entry name" value="DNAJ_1"/>
    <property type="match status" value="1"/>
</dbReference>
<organism evidence="3 4">
    <name type="scientific">Plesiocystis pacifica SIR-1</name>
    <dbReference type="NCBI Taxonomy" id="391625"/>
    <lineage>
        <taxon>Bacteria</taxon>
        <taxon>Pseudomonadati</taxon>
        <taxon>Myxococcota</taxon>
        <taxon>Polyangia</taxon>
        <taxon>Nannocystales</taxon>
        <taxon>Nannocystaceae</taxon>
        <taxon>Plesiocystis</taxon>
    </lineage>
</organism>
<dbReference type="CDD" id="cd06257">
    <property type="entry name" value="DnaJ"/>
    <property type="match status" value="1"/>
</dbReference>
<dbReference type="PANTHER" id="PTHR43096">
    <property type="entry name" value="DNAJ HOMOLOG 1, MITOCHONDRIAL-RELATED"/>
    <property type="match status" value="1"/>
</dbReference>
<dbReference type="EMBL" id="ABCS01000138">
    <property type="protein sequence ID" value="EDM74292.1"/>
    <property type="molecule type" value="Genomic_DNA"/>
</dbReference>
<dbReference type="InterPro" id="IPR002939">
    <property type="entry name" value="DnaJ_C"/>
</dbReference>
<dbReference type="STRING" id="391625.PPSIR1_09296"/>
<evidence type="ECO:0000313" key="3">
    <source>
        <dbReference type="EMBL" id="EDM74292.1"/>
    </source>
</evidence>
<dbReference type="PRINTS" id="PR00625">
    <property type="entry name" value="JDOMAIN"/>
</dbReference>
<dbReference type="AlphaFoldDB" id="A6GIK6"/>
<dbReference type="GO" id="GO:0005737">
    <property type="term" value="C:cytoplasm"/>
    <property type="evidence" value="ECO:0007669"/>
    <property type="project" value="TreeGrafter"/>
</dbReference>
<sequence length="314" mass="34025">MRDFYASLGVDKGASQDEIKKAYRKLTREFHPDKNPGNEAAEERFKEVSQAYEVLGDDNKRSLYDEFGEMSLSQGFDPARARAYQRARGGFGPGFGPGVGGFGNARESSFDDLLSQLFGGGRVRSDAFNRQPRSRRGGDIRGEIGVSLLDSILGVTVPLRIESPGGGGPVRTLDVRIPAGIQDQGKLRLRGQGGPGDPPGDVILTVSVHPGKTLERRGDNLHMLLPVTALEAYRGGPIDVPTPWGPVTMRLPPGVQNGQSLRLKHKGVRVRGEPKGDLFVRLDVRMPEPGDEELLAVLERLQGEETPAREAALG</sequence>
<protein>
    <submittedName>
        <fullName evidence="3">Chaperone DnaJ-like protein</fullName>
    </submittedName>
</protein>
<dbReference type="InterPro" id="IPR001623">
    <property type="entry name" value="DnaJ_domain"/>
</dbReference>
<dbReference type="GO" id="GO:0042026">
    <property type="term" value="P:protein refolding"/>
    <property type="evidence" value="ECO:0007669"/>
    <property type="project" value="TreeGrafter"/>
</dbReference>
<dbReference type="Gene3D" id="2.60.260.20">
    <property type="entry name" value="Urease metallochaperone UreE, N-terminal domain"/>
    <property type="match status" value="2"/>
</dbReference>
<dbReference type="SMART" id="SM00271">
    <property type="entry name" value="DnaJ"/>
    <property type="match status" value="1"/>
</dbReference>
<keyword evidence="1" id="KW-0143">Chaperone</keyword>
<dbReference type="GO" id="GO:0051082">
    <property type="term" value="F:unfolded protein binding"/>
    <property type="evidence" value="ECO:0007669"/>
    <property type="project" value="InterPro"/>
</dbReference>
<reference evidence="3 4" key="1">
    <citation type="submission" date="2007-06" db="EMBL/GenBank/DDBJ databases">
        <authorList>
            <person name="Shimkets L."/>
            <person name="Ferriera S."/>
            <person name="Johnson J."/>
            <person name="Kravitz S."/>
            <person name="Beeson K."/>
            <person name="Sutton G."/>
            <person name="Rogers Y.-H."/>
            <person name="Friedman R."/>
            <person name="Frazier M."/>
            <person name="Venter J.C."/>
        </authorList>
    </citation>
    <scope>NUCLEOTIDE SEQUENCE [LARGE SCALE GENOMIC DNA]</scope>
    <source>
        <strain evidence="3 4">SIR-1</strain>
    </source>
</reference>
<evidence type="ECO:0000259" key="2">
    <source>
        <dbReference type="PROSITE" id="PS50076"/>
    </source>
</evidence>
<dbReference type="InterPro" id="IPR018253">
    <property type="entry name" value="DnaJ_domain_CS"/>
</dbReference>
<proteinExistence type="predicted"/>
<keyword evidence="4" id="KW-1185">Reference proteome</keyword>
<dbReference type="OrthoDB" id="9779889at2"/>
<name>A6GIK6_9BACT</name>
<evidence type="ECO:0000256" key="1">
    <source>
        <dbReference type="ARBA" id="ARBA00023186"/>
    </source>
</evidence>
<gene>
    <name evidence="3" type="ORF">PPSIR1_09296</name>
</gene>
<dbReference type="CDD" id="cd10747">
    <property type="entry name" value="DnaJ_C"/>
    <property type="match status" value="1"/>
</dbReference>
<accession>A6GIK6</accession>
<dbReference type="PANTHER" id="PTHR43096:SF48">
    <property type="entry name" value="CHAPERONE PROTEIN DNAJ"/>
    <property type="match status" value="1"/>
</dbReference>
<dbReference type="InterPro" id="IPR036869">
    <property type="entry name" value="J_dom_sf"/>
</dbReference>
<dbReference type="PROSITE" id="PS50076">
    <property type="entry name" value="DNAJ_2"/>
    <property type="match status" value="1"/>
</dbReference>
<dbReference type="eggNOG" id="COG0484">
    <property type="taxonomic scope" value="Bacteria"/>
</dbReference>
<evidence type="ECO:0000313" key="4">
    <source>
        <dbReference type="Proteomes" id="UP000005801"/>
    </source>
</evidence>
<dbReference type="RefSeq" id="WP_006976542.1">
    <property type="nucleotide sequence ID" value="NZ_ABCS01000138.1"/>
</dbReference>
<dbReference type="Pfam" id="PF01556">
    <property type="entry name" value="DnaJ_C"/>
    <property type="match status" value="1"/>
</dbReference>